<sequence>MINLDGLGGAIIIFGIICGVGGWGVIEFILWLLSFVHISFGG</sequence>
<accession>A0AAE7VJR9</accession>
<feature type="transmembrane region" description="Helical" evidence="1">
    <location>
        <begin position="6"/>
        <end position="33"/>
    </location>
</feature>
<gene>
    <name evidence="2" type="ORF">Geezett_014</name>
</gene>
<name>A0AAE7VJR9_9CAUD</name>
<reference evidence="2" key="1">
    <citation type="journal article" date="2021" name="Microbiol. Resour. Announc.">
        <title>Complete Genome Sequence of the Virulent Klebsiella pneumoniae Phage Geezett Infecting Multidrug-Resistant Clinical Strains.</title>
        <authorList>
            <person name="Loh B."/>
            <person name="Zhang L."/>
            <person name="Hua X."/>
            <person name="Yu Y."/>
            <person name="Ma L."/>
            <person name="Wang X."/>
            <person name="Manohar P."/>
            <person name="Nachimuthu R."/>
            <person name="Martins W.M.B.S."/>
            <person name="Toleman M.A."/>
            <person name="Leptihn S."/>
        </authorList>
    </citation>
    <scope>NUCLEOTIDE SEQUENCE</scope>
</reference>
<evidence type="ECO:0008006" key="4">
    <source>
        <dbReference type="Google" id="ProtNLM"/>
    </source>
</evidence>
<organism evidence="2 3">
    <name type="scientific">Klebsiella phage Geezett</name>
    <dbReference type="NCBI Taxonomy" id="2861002"/>
    <lineage>
        <taxon>Viruses</taxon>
        <taxon>Duplodnaviria</taxon>
        <taxon>Heunggongvirae</taxon>
        <taxon>Uroviricota</taxon>
        <taxon>Caudoviricetes</taxon>
        <taxon>Jameshumphriesvirinae</taxon>
        <taxon>Geezettvirus</taxon>
        <taxon>Geezettvirus geezett</taxon>
    </lineage>
</organism>
<proteinExistence type="predicted"/>
<keyword evidence="1" id="KW-1133">Transmembrane helix</keyword>
<evidence type="ECO:0000313" key="2">
    <source>
        <dbReference type="EMBL" id="QXV72086.1"/>
    </source>
</evidence>
<evidence type="ECO:0000313" key="3">
    <source>
        <dbReference type="Proteomes" id="UP000828192"/>
    </source>
</evidence>
<dbReference type="Proteomes" id="UP000828192">
    <property type="component" value="Segment"/>
</dbReference>
<dbReference type="EMBL" id="MZ504995">
    <property type="protein sequence ID" value="QXV72086.1"/>
    <property type="molecule type" value="Genomic_DNA"/>
</dbReference>
<keyword evidence="3" id="KW-1185">Reference proteome</keyword>
<keyword evidence="1" id="KW-0472">Membrane</keyword>
<protein>
    <recommendedName>
        <fullName evidence="4">TMhelix containing protein</fullName>
    </recommendedName>
</protein>
<keyword evidence="1" id="KW-0812">Transmembrane</keyword>
<evidence type="ECO:0000256" key="1">
    <source>
        <dbReference type="SAM" id="Phobius"/>
    </source>
</evidence>